<dbReference type="Proteomes" id="UP000698963">
    <property type="component" value="Unassembled WGS sequence"/>
</dbReference>
<sequence>MRSIRKSLLQFIFSGANMRRWNDKLRPVELFELDKQAHKMIAAFLLWQQNAGKLSEEEHRRMGTDIIEGGIFDYFYRLIITDIKPPVFYRIKANKEHYAELTAWTLKELEPRIRPLDEDFWQRLVHYHQRPAEEANRLSDRILSAAHMYASRWEFTLIEPLNAFDEEIKEIGPSFNKRLLALKDVEGVNELLAGSGTALARMANLCGQLRFQIRWAQTPRVPATSVLGHMFIVAVYAYLFSLYLDGCAQRRINDFYCGLFHDLAELLTRDIITPVKRSVAQLPEIIHQYEDEELHSKILDPLEQEGYGHIRERLDYYLGLATKSEFNDTCRVEGNTVKKEGFLALQEGFNRDAYDPKDGQLIKACDTLAAFIEAYSSIHNGMGSPHLYEAMARMRRECSNIRLGSFSMAPLLADFD</sequence>
<dbReference type="AlphaFoldDB" id="A0A921AWZ5"/>
<keyword evidence="1" id="KW-1133">Transmembrane helix</keyword>
<reference evidence="3" key="2">
    <citation type="submission" date="2021-09" db="EMBL/GenBank/DDBJ databases">
        <authorList>
            <person name="Gilroy R."/>
        </authorList>
    </citation>
    <scope>NUCLEOTIDE SEQUENCE</scope>
    <source>
        <strain evidence="3">ChiGjej2B2-19336</strain>
    </source>
</reference>
<evidence type="ECO:0000313" key="4">
    <source>
        <dbReference type="Proteomes" id="UP000698963"/>
    </source>
</evidence>
<feature type="domain" description="HD" evidence="2">
    <location>
        <begin position="206"/>
        <end position="391"/>
    </location>
</feature>
<dbReference type="RefSeq" id="WP_304122706.1">
    <property type="nucleotide sequence ID" value="NZ_DYZA01000169.1"/>
</dbReference>
<evidence type="ECO:0000256" key="1">
    <source>
        <dbReference type="SAM" id="Phobius"/>
    </source>
</evidence>
<evidence type="ECO:0000313" key="3">
    <source>
        <dbReference type="EMBL" id="HJD97659.1"/>
    </source>
</evidence>
<dbReference type="Pfam" id="PF13023">
    <property type="entry name" value="HD_3"/>
    <property type="match status" value="1"/>
</dbReference>
<comment type="caution">
    <text evidence="3">The sequence shown here is derived from an EMBL/GenBank/DDBJ whole genome shotgun (WGS) entry which is preliminary data.</text>
</comment>
<evidence type="ECO:0000259" key="2">
    <source>
        <dbReference type="Pfam" id="PF13023"/>
    </source>
</evidence>
<dbReference type="SUPFAM" id="SSF109604">
    <property type="entry name" value="HD-domain/PDEase-like"/>
    <property type="match status" value="2"/>
</dbReference>
<reference evidence="3" key="1">
    <citation type="journal article" date="2021" name="PeerJ">
        <title>Extensive microbial diversity within the chicken gut microbiome revealed by metagenomics and culture.</title>
        <authorList>
            <person name="Gilroy R."/>
            <person name="Ravi A."/>
            <person name="Getino M."/>
            <person name="Pursley I."/>
            <person name="Horton D.L."/>
            <person name="Alikhan N.F."/>
            <person name="Baker D."/>
            <person name="Gharbi K."/>
            <person name="Hall N."/>
            <person name="Watson M."/>
            <person name="Adriaenssens E.M."/>
            <person name="Foster-Nyarko E."/>
            <person name="Jarju S."/>
            <person name="Secka A."/>
            <person name="Antonio M."/>
            <person name="Oren A."/>
            <person name="Chaudhuri R.R."/>
            <person name="La Ragione R."/>
            <person name="Hildebrand F."/>
            <person name="Pallen M.J."/>
        </authorList>
    </citation>
    <scope>NUCLEOTIDE SEQUENCE</scope>
    <source>
        <strain evidence="3">ChiGjej2B2-19336</strain>
    </source>
</reference>
<keyword evidence="1" id="KW-0812">Transmembrane</keyword>
<gene>
    <name evidence="3" type="ORF">K8W16_08450</name>
</gene>
<protein>
    <submittedName>
        <fullName evidence="3">HD domain-containing protein</fullName>
    </submittedName>
</protein>
<dbReference type="InterPro" id="IPR006674">
    <property type="entry name" value="HD_domain"/>
</dbReference>
<name>A0A921AWZ5_9BACT</name>
<dbReference type="EMBL" id="DYZA01000169">
    <property type="protein sequence ID" value="HJD97659.1"/>
    <property type="molecule type" value="Genomic_DNA"/>
</dbReference>
<proteinExistence type="predicted"/>
<accession>A0A921AWZ5</accession>
<dbReference type="Gene3D" id="1.10.3210.10">
    <property type="entry name" value="Hypothetical protein af1432"/>
    <property type="match status" value="2"/>
</dbReference>
<keyword evidence="1" id="KW-0472">Membrane</keyword>
<feature type="transmembrane region" description="Helical" evidence="1">
    <location>
        <begin position="221"/>
        <end position="244"/>
    </location>
</feature>
<organism evidence="3 4">
    <name type="scientific">Mailhella massiliensis</name>
    <dbReference type="NCBI Taxonomy" id="1903261"/>
    <lineage>
        <taxon>Bacteria</taxon>
        <taxon>Pseudomonadati</taxon>
        <taxon>Thermodesulfobacteriota</taxon>
        <taxon>Desulfovibrionia</taxon>
        <taxon>Desulfovibrionales</taxon>
        <taxon>Desulfovibrionaceae</taxon>
        <taxon>Mailhella</taxon>
    </lineage>
</organism>